<evidence type="ECO:0000259" key="11">
    <source>
        <dbReference type="PROSITE" id="PS52029"/>
    </source>
</evidence>
<comment type="similarity">
    <text evidence="2">Belongs to the YkuD family.</text>
</comment>
<evidence type="ECO:0000256" key="10">
    <source>
        <dbReference type="SAM" id="SignalP"/>
    </source>
</evidence>
<dbReference type="Pfam" id="PF03734">
    <property type="entry name" value="YkuD"/>
    <property type="match status" value="1"/>
</dbReference>
<keyword evidence="10" id="KW-0732">Signal</keyword>
<sequence>MLKIVFLIIIFLPSSALASGAYPYRIPEKTVIGFLQKHYIKKNETMLDIARKYDLGYQELMLLYPKMDPWLPPAGKTIEIPTKWVLPQYNTKGIVINVAELRLFFYLPQIGLVKTYPVGIGIKDSPTPFGNFKVIEKEKNPTWDIPLSLQEKYGKTKIPPGPQNPLGNFWIGLSTNGYGIHGTNSPWGIGRLVSHGCIRL</sequence>
<evidence type="ECO:0000256" key="3">
    <source>
        <dbReference type="ARBA" id="ARBA00022676"/>
    </source>
</evidence>
<dbReference type="GO" id="GO:0071555">
    <property type="term" value="P:cell wall organization"/>
    <property type="evidence" value="ECO:0007669"/>
    <property type="project" value="UniProtKB-UniRule"/>
</dbReference>
<organism evidence="12">
    <name type="scientific">Desulfofervidus auxilii</name>
    <dbReference type="NCBI Taxonomy" id="1621989"/>
    <lineage>
        <taxon>Bacteria</taxon>
        <taxon>Pseudomonadati</taxon>
        <taxon>Thermodesulfobacteriota</taxon>
        <taxon>Candidatus Desulfofervidia</taxon>
        <taxon>Candidatus Desulfofervidales</taxon>
        <taxon>Candidatus Desulfofervidaceae</taxon>
        <taxon>Candidatus Desulfofervidus</taxon>
    </lineage>
</organism>
<reference evidence="12" key="1">
    <citation type="journal article" date="2020" name="mSystems">
        <title>Genome- and Community-Level Interaction Insights into Carbon Utilization and Element Cycling Functions of Hydrothermarchaeota in Hydrothermal Sediment.</title>
        <authorList>
            <person name="Zhou Z."/>
            <person name="Liu Y."/>
            <person name="Xu W."/>
            <person name="Pan J."/>
            <person name="Luo Z.H."/>
            <person name="Li M."/>
        </authorList>
    </citation>
    <scope>NUCLEOTIDE SEQUENCE [LARGE SCALE GENOMIC DNA]</scope>
    <source>
        <strain evidence="12">HyVt-113</strain>
    </source>
</reference>
<keyword evidence="4" id="KW-0808">Transferase</keyword>
<dbReference type="InterPro" id="IPR036779">
    <property type="entry name" value="LysM_dom_sf"/>
</dbReference>
<dbReference type="SUPFAM" id="SSF141523">
    <property type="entry name" value="L,D-transpeptidase catalytic domain-like"/>
    <property type="match status" value="1"/>
</dbReference>
<dbReference type="GO" id="GO:0016757">
    <property type="term" value="F:glycosyltransferase activity"/>
    <property type="evidence" value="ECO:0007669"/>
    <property type="project" value="UniProtKB-KW"/>
</dbReference>
<dbReference type="InterPro" id="IPR050979">
    <property type="entry name" value="LD-transpeptidase"/>
</dbReference>
<evidence type="ECO:0000256" key="5">
    <source>
        <dbReference type="ARBA" id="ARBA00022801"/>
    </source>
</evidence>
<feature type="active site" description="Nucleophile" evidence="9">
    <location>
        <position position="197"/>
    </location>
</feature>
<keyword evidence="6 9" id="KW-0133">Cell shape</keyword>
<evidence type="ECO:0000256" key="6">
    <source>
        <dbReference type="ARBA" id="ARBA00022960"/>
    </source>
</evidence>
<feature type="chain" id="PRO_5030891510" description="L,D-TPase catalytic domain-containing protein" evidence="10">
    <location>
        <begin position="19"/>
        <end position="200"/>
    </location>
</feature>
<comment type="pathway">
    <text evidence="1 9">Cell wall biogenesis; peptidoglycan biosynthesis.</text>
</comment>
<dbReference type="GO" id="GO:0005576">
    <property type="term" value="C:extracellular region"/>
    <property type="evidence" value="ECO:0007669"/>
    <property type="project" value="TreeGrafter"/>
</dbReference>
<keyword evidence="5" id="KW-0378">Hydrolase</keyword>
<dbReference type="CDD" id="cd16913">
    <property type="entry name" value="YkuD_like"/>
    <property type="match status" value="1"/>
</dbReference>
<dbReference type="PANTHER" id="PTHR30582:SF24">
    <property type="entry name" value="L,D-TRANSPEPTIDASE ERFK_SRFK-RELATED"/>
    <property type="match status" value="1"/>
</dbReference>
<dbReference type="GO" id="GO:0008360">
    <property type="term" value="P:regulation of cell shape"/>
    <property type="evidence" value="ECO:0007669"/>
    <property type="project" value="UniProtKB-UniRule"/>
</dbReference>
<keyword evidence="3" id="KW-0328">Glycosyltransferase</keyword>
<evidence type="ECO:0000256" key="4">
    <source>
        <dbReference type="ARBA" id="ARBA00022679"/>
    </source>
</evidence>
<feature type="domain" description="L,D-TPase catalytic" evidence="11">
    <location>
        <begin position="92"/>
        <end position="200"/>
    </location>
</feature>
<evidence type="ECO:0000256" key="7">
    <source>
        <dbReference type="ARBA" id="ARBA00022984"/>
    </source>
</evidence>
<dbReference type="GO" id="GO:0018104">
    <property type="term" value="P:peptidoglycan-protein cross-linking"/>
    <property type="evidence" value="ECO:0007669"/>
    <property type="project" value="TreeGrafter"/>
</dbReference>
<evidence type="ECO:0000256" key="8">
    <source>
        <dbReference type="ARBA" id="ARBA00023316"/>
    </source>
</evidence>
<dbReference type="GO" id="GO:0071972">
    <property type="term" value="F:peptidoglycan L,D-transpeptidase activity"/>
    <property type="evidence" value="ECO:0007669"/>
    <property type="project" value="TreeGrafter"/>
</dbReference>
<keyword evidence="7 9" id="KW-0573">Peptidoglycan synthesis</keyword>
<dbReference type="AlphaFoldDB" id="A0A7V0IA99"/>
<protein>
    <recommendedName>
        <fullName evidence="11">L,D-TPase catalytic domain-containing protein</fullName>
    </recommendedName>
</protein>
<dbReference type="Gene3D" id="2.40.440.10">
    <property type="entry name" value="L,D-transpeptidase catalytic domain-like"/>
    <property type="match status" value="1"/>
</dbReference>
<dbReference type="PROSITE" id="PS52029">
    <property type="entry name" value="LD_TPASE"/>
    <property type="match status" value="1"/>
</dbReference>
<evidence type="ECO:0000256" key="1">
    <source>
        <dbReference type="ARBA" id="ARBA00004752"/>
    </source>
</evidence>
<accession>A0A7V0IA99</accession>
<proteinExistence type="inferred from homology"/>
<evidence type="ECO:0000256" key="9">
    <source>
        <dbReference type="PROSITE-ProRule" id="PRU01373"/>
    </source>
</evidence>
<dbReference type="InterPro" id="IPR005490">
    <property type="entry name" value="LD_TPept_cat_dom"/>
</dbReference>
<feature type="signal peptide" evidence="10">
    <location>
        <begin position="1"/>
        <end position="18"/>
    </location>
</feature>
<dbReference type="InterPro" id="IPR018392">
    <property type="entry name" value="LysM"/>
</dbReference>
<dbReference type="SUPFAM" id="SSF54106">
    <property type="entry name" value="LysM domain"/>
    <property type="match status" value="1"/>
</dbReference>
<dbReference type="PANTHER" id="PTHR30582">
    <property type="entry name" value="L,D-TRANSPEPTIDASE"/>
    <property type="match status" value="1"/>
</dbReference>
<comment type="caution">
    <text evidence="12">The sequence shown here is derived from an EMBL/GenBank/DDBJ whole genome shotgun (WGS) entry which is preliminary data.</text>
</comment>
<dbReference type="SMART" id="SM00257">
    <property type="entry name" value="LysM"/>
    <property type="match status" value="1"/>
</dbReference>
<dbReference type="UniPathway" id="UPA00219"/>
<dbReference type="Proteomes" id="UP000885706">
    <property type="component" value="Unassembled WGS sequence"/>
</dbReference>
<gene>
    <name evidence="12" type="ORF">ENF30_02230</name>
</gene>
<feature type="active site" description="Proton donor/acceptor" evidence="9">
    <location>
        <position position="181"/>
    </location>
</feature>
<feature type="non-terminal residue" evidence="12">
    <location>
        <position position="200"/>
    </location>
</feature>
<name>A0A7V0IA99_DESA2</name>
<dbReference type="InterPro" id="IPR038063">
    <property type="entry name" value="Transpep_catalytic_dom"/>
</dbReference>
<evidence type="ECO:0000256" key="2">
    <source>
        <dbReference type="ARBA" id="ARBA00005992"/>
    </source>
</evidence>
<evidence type="ECO:0000313" key="12">
    <source>
        <dbReference type="EMBL" id="HDD35598.1"/>
    </source>
</evidence>
<keyword evidence="8 9" id="KW-0961">Cell wall biogenesis/degradation</keyword>
<dbReference type="EMBL" id="DQWQ01000094">
    <property type="protein sequence ID" value="HDD35598.1"/>
    <property type="molecule type" value="Genomic_DNA"/>
</dbReference>